<sequence>MTTQEIWDNAKKNDSHFFCRGLCCDTCEEVCYDRVNHQ</sequence>
<evidence type="ECO:0000313" key="1">
    <source>
        <dbReference type="EMBL" id="KKL94362.1"/>
    </source>
</evidence>
<comment type="caution">
    <text evidence="1">The sequence shown here is derived from an EMBL/GenBank/DDBJ whole genome shotgun (WGS) entry which is preliminary data.</text>
</comment>
<dbReference type="EMBL" id="LAZR01018946">
    <property type="protein sequence ID" value="KKL94362.1"/>
    <property type="molecule type" value="Genomic_DNA"/>
</dbReference>
<dbReference type="AlphaFoldDB" id="A0A0F9J595"/>
<proteinExistence type="predicted"/>
<accession>A0A0F9J595</accession>
<gene>
    <name evidence="1" type="ORF">LCGC14_1865380</name>
</gene>
<protein>
    <submittedName>
        <fullName evidence="1">Uncharacterized protein</fullName>
    </submittedName>
</protein>
<reference evidence="1" key="1">
    <citation type="journal article" date="2015" name="Nature">
        <title>Complex archaea that bridge the gap between prokaryotes and eukaryotes.</title>
        <authorList>
            <person name="Spang A."/>
            <person name="Saw J.H."/>
            <person name="Jorgensen S.L."/>
            <person name="Zaremba-Niedzwiedzka K."/>
            <person name="Martijn J."/>
            <person name="Lind A.E."/>
            <person name="van Eijk R."/>
            <person name="Schleper C."/>
            <person name="Guy L."/>
            <person name="Ettema T.J."/>
        </authorList>
    </citation>
    <scope>NUCLEOTIDE SEQUENCE</scope>
</reference>
<name>A0A0F9J595_9ZZZZ</name>
<organism evidence="1">
    <name type="scientific">marine sediment metagenome</name>
    <dbReference type="NCBI Taxonomy" id="412755"/>
    <lineage>
        <taxon>unclassified sequences</taxon>
        <taxon>metagenomes</taxon>
        <taxon>ecological metagenomes</taxon>
    </lineage>
</organism>